<dbReference type="AlphaFoldDB" id="A0AAX4FSY8"/>
<sequence length="89" mass="10222">MRPDAERCIGFFYVDHEKGIIFRIHSLCRIEPGKPPEFVVNFENHGEGLILHSDEVGRIRFCRTTKQTASRCSKSSDGASITNRKRSRQ</sequence>
<accession>A0AAX4FSY8</accession>
<dbReference type="KEGG" id="mrc:R6Y96_06855"/>
<dbReference type="Proteomes" id="UP001305652">
    <property type="component" value="Chromosome"/>
</dbReference>
<dbReference type="RefSeq" id="WP_318620513.1">
    <property type="nucleotide sequence ID" value="NZ_CP137642.1"/>
</dbReference>
<evidence type="ECO:0000313" key="2">
    <source>
        <dbReference type="Proteomes" id="UP001305652"/>
    </source>
</evidence>
<keyword evidence="2" id="KW-1185">Reference proteome</keyword>
<reference evidence="1 2" key="1">
    <citation type="submission" date="2023-10" db="EMBL/GenBank/DDBJ databases">
        <title>The complete genome sequence of Methanoculleus receptaculi DSM 18860.</title>
        <authorList>
            <person name="Lai S.-J."/>
            <person name="You Y.-T."/>
            <person name="Chen S.-C."/>
        </authorList>
    </citation>
    <scope>NUCLEOTIDE SEQUENCE [LARGE SCALE GENOMIC DNA]</scope>
    <source>
        <strain evidence="1 2">DSM 18860</strain>
    </source>
</reference>
<evidence type="ECO:0000313" key="1">
    <source>
        <dbReference type="EMBL" id="WOX57028.1"/>
    </source>
</evidence>
<organism evidence="1 2">
    <name type="scientific">Methanoculleus receptaculi</name>
    <dbReference type="NCBI Taxonomy" id="394967"/>
    <lineage>
        <taxon>Archaea</taxon>
        <taxon>Methanobacteriati</taxon>
        <taxon>Methanobacteriota</taxon>
        <taxon>Stenosarchaea group</taxon>
        <taxon>Methanomicrobia</taxon>
        <taxon>Methanomicrobiales</taxon>
        <taxon>Methanomicrobiaceae</taxon>
        <taxon>Methanoculleus</taxon>
    </lineage>
</organism>
<dbReference type="EMBL" id="CP137642">
    <property type="protein sequence ID" value="WOX57028.1"/>
    <property type="molecule type" value="Genomic_DNA"/>
</dbReference>
<name>A0AAX4FSY8_9EURY</name>
<proteinExistence type="predicted"/>
<gene>
    <name evidence="1" type="ORF">R6Y96_06855</name>
</gene>
<protein>
    <submittedName>
        <fullName evidence="1">Uncharacterized protein</fullName>
    </submittedName>
</protein>
<dbReference type="GeneID" id="85732862"/>